<accession>A0AAD7H4E4</accession>
<dbReference type="AlphaFoldDB" id="A0AAD7H4E4"/>
<evidence type="ECO:0000256" key="1">
    <source>
        <dbReference type="SAM" id="MobiDB-lite"/>
    </source>
</evidence>
<dbReference type="EMBL" id="JARKIB010000401">
    <property type="protein sequence ID" value="KAJ7711206.1"/>
    <property type="molecule type" value="Genomic_DNA"/>
</dbReference>
<organism evidence="2 3">
    <name type="scientific">Mycena metata</name>
    <dbReference type="NCBI Taxonomy" id="1033252"/>
    <lineage>
        <taxon>Eukaryota</taxon>
        <taxon>Fungi</taxon>
        <taxon>Dikarya</taxon>
        <taxon>Basidiomycota</taxon>
        <taxon>Agaricomycotina</taxon>
        <taxon>Agaricomycetes</taxon>
        <taxon>Agaricomycetidae</taxon>
        <taxon>Agaricales</taxon>
        <taxon>Marasmiineae</taxon>
        <taxon>Mycenaceae</taxon>
        <taxon>Mycena</taxon>
    </lineage>
</organism>
<keyword evidence="3" id="KW-1185">Reference proteome</keyword>
<feature type="region of interest" description="Disordered" evidence="1">
    <location>
        <begin position="1"/>
        <end position="28"/>
    </location>
</feature>
<dbReference type="Proteomes" id="UP001215598">
    <property type="component" value="Unassembled WGS sequence"/>
</dbReference>
<evidence type="ECO:0000313" key="3">
    <source>
        <dbReference type="Proteomes" id="UP001215598"/>
    </source>
</evidence>
<protein>
    <submittedName>
        <fullName evidence="2">Uncharacterized protein</fullName>
    </submittedName>
</protein>
<feature type="non-terminal residue" evidence="2">
    <location>
        <position position="1"/>
    </location>
</feature>
<proteinExistence type="predicted"/>
<gene>
    <name evidence="2" type="ORF">B0H16DRAFT_636769</name>
</gene>
<evidence type="ECO:0000313" key="2">
    <source>
        <dbReference type="EMBL" id="KAJ7711206.1"/>
    </source>
</evidence>
<name>A0AAD7H4E4_9AGAR</name>
<reference evidence="2" key="1">
    <citation type="submission" date="2023-03" db="EMBL/GenBank/DDBJ databases">
        <title>Massive genome expansion in bonnet fungi (Mycena s.s.) driven by repeated elements and novel gene families across ecological guilds.</title>
        <authorList>
            <consortium name="Lawrence Berkeley National Laboratory"/>
            <person name="Harder C.B."/>
            <person name="Miyauchi S."/>
            <person name="Viragh M."/>
            <person name="Kuo A."/>
            <person name="Thoen E."/>
            <person name="Andreopoulos B."/>
            <person name="Lu D."/>
            <person name="Skrede I."/>
            <person name="Drula E."/>
            <person name="Henrissat B."/>
            <person name="Morin E."/>
            <person name="Kohler A."/>
            <person name="Barry K."/>
            <person name="LaButti K."/>
            <person name="Morin E."/>
            <person name="Salamov A."/>
            <person name="Lipzen A."/>
            <person name="Mereny Z."/>
            <person name="Hegedus B."/>
            <person name="Baldrian P."/>
            <person name="Stursova M."/>
            <person name="Weitz H."/>
            <person name="Taylor A."/>
            <person name="Grigoriev I.V."/>
            <person name="Nagy L.G."/>
            <person name="Martin F."/>
            <person name="Kauserud H."/>
        </authorList>
    </citation>
    <scope>NUCLEOTIDE SEQUENCE</scope>
    <source>
        <strain evidence="2">CBHHK182m</strain>
    </source>
</reference>
<comment type="caution">
    <text evidence="2">The sequence shown here is derived from an EMBL/GenBank/DDBJ whole genome shotgun (WGS) entry which is preliminary data.</text>
</comment>
<sequence length="303" mass="32677">HLTLTTALFGNATRTNEERTRRTTGRKTPTHARTLVVRLLAPALQEGAPCVVFLLYCSTSGRSRSGRGRPKLIGWRRRARITMCVHPSIPLPIPPVTLIVPSDPRVACGGRLLRRPKARGALRAYTGTAKSGSSPSPSTHALTYLPLSSPVSRPTRRLGLGVSPLRATSFARGGAAADLCRKAAIFPWEPCASRLTTPRLRSRGTSGLQRAGADCAASPAFRFGLARVRLCIQRMCDMCDCVRDQHGRAAAHGFVPARMPRLCAMRALRSHPSLLSALLPGPESPPVCVPVPVHGLMSIHNFE</sequence>